<dbReference type="Proteomes" id="UP001183824">
    <property type="component" value="Unassembled WGS sequence"/>
</dbReference>
<organism evidence="2 3">
    <name type="scientific">Streptomyces doebereineriae</name>
    <dbReference type="NCBI Taxonomy" id="3075528"/>
    <lineage>
        <taxon>Bacteria</taxon>
        <taxon>Bacillati</taxon>
        <taxon>Actinomycetota</taxon>
        <taxon>Actinomycetes</taxon>
        <taxon>Kitasatosporales</taxon>
        <taxon>Streptomycetaceae</taxon>
        <taxon>Streptomyces</taxon>
    </lineage>
</organism>
<protein>
    <recommendedName>
        <fullName evidence="4">SDR family oxidoreductase</fullName>
    </recommendedName>
</protein>
<evidence type="ECO:0000256" key="1">
    <source>
        <dbReference type="SAM" id="MobiDB-lite"/>
    </source>
</evidence>
<dbReference type="SUPFAM" id="SSF51735">
    <property type="entry name" value="NAD(P)-binding Rossmann-fold domains"/>
    <property type="match status" value="1"/>
</dbReference>
<evidence type="ECO:0008006" key="4">
    <source>
        <dbReference type="Google" id="ProtNLM"/>
    </source>
</evidence>
<feature type="region of interest" description="Disordered" evidence="1">
    <location>
        <begin position="1"/>
        <end position="25"/>
    </location>
</feature>
<comment type="caution">
    <text evidence="2">The sequence shown here is derived from an EMBL/GenBank/DDBJ whole genome shotgun (WGS) entry which is preliminary data.</text>
</comment>
<evidence type="ECO:0000313" key="3">
    <source>
        <dbReference type="Proteomes" id="UP001183824"/>
    </source>
</evidence>
<evidence type="ECO:0000313" key="2">
    <source>
        <dbReference type="EMBL" id="MDT0488091.1"/>
    </source>
</evidence>
<reference evidence="3" key="1">
    <citation type="submission" date="2023-07" db="EMBL/GenBank/DDBJ databases">
        <title>30 novel species of actinomycetes from the DSMZ collection.</title>
        <authorList>
            <person name="Nouioui I."/>
        </authorList>
    </citation>
    <scope>NUCLEOTIDE SEQUENCE [LARGE SCALE GENOMIC DNA]</scope>
    <source>
        <strain evidence="3">DSM 41640</strain>
    </source>
</reference>
<gene>
    <name evidence="2" type="ORF">RNB18_49420</name>
</gene>
<accession>A0ABU2VR48</accession>
<dbReference type="RefSeq" id="WP_266520704.1">
    <property type="nucleotide sequence ID" value="NZ_JAVREZ010000037.1"/>
</dbReference>
<sequence length="76" mass="7929">MNRAAKSRPSDRVVVTGTARGRARSRRRHIPFRRAGLPDGVLDAVVLVTSGEASYITGGGLVAVGDRSTVLPGSSL</sequence>
<name>A0ABU2VR48_9ACTN</name>
<dbReference type="InterPro" id="IPR036291">
    <property type="entry name" value="NAD(P)-bd_dom_sf"/>
</dbReference>
<proteinExistence type="predicted"/>
<keyword evidence="3" id="KW-1185">Reference proteome</keyword>
<dbReference type="EMBL" id="JAVREZ010000037">
    <property type="protein sequence ID" value="MDT0488091.1"/>
    <property type="molecule type" value="Genomic_DNA"/>
</dbReference>